<comment type="similarity">
    <text evidence="1">Belongs to the LysR transcriptional regulatory family.</text>
</comment>
<dbReference type="FunFam" id="1.10.10.10:FF:000001">
    <property type="entry name" value="LysR family transcriptional regulator"/>
    <property type="match status" value="1"/>
</dbReference>
<dbReference type="InterPro" id="IPR050950">
    <property type="entry name" value="HTH-type_LysR_regulators"/>
</dbReference>
<dbReference type="PRINTS" id="PR00039">
    <property type="entry name" value="HTHLYSR"/>
</dbReference>
<dbReference type="Gene3D" id="3.40.190.10">
    <property type="entry name" value="Periplasmic binding protein-like II"/>
    <property type="match status" value="2"/>
</dbReference>
<proteinExistence type="inferred from homology"/>
<sequence length="294" mass="32647">MEIRVLEYFLTVVQEESISAAADLLHVTQPTLSRQLIDLGKELGVTLLNRGRYGVTLTHEGMILRKRAEQIVDLVSATREEVTESDRDIGGEIRLGCAETVAFDYLAGAMHQVRQEYPGITFRVMSSDAYEVIDNLNRGLYDFGLLLSPNFPDTYDYLELPHQEKWGLLMKSDDPLAADSLDAAVLLKIPLIVSRQWEDQAGLRIPGQGLLRRNKLNIVSVYNLAYNASRMVKAGLGYALIIDGLIDTSAGSGLTFKPLDVDITTVPALIWNKHRTETRAGQIFKNALIQSVSA</sequence>
<feature type="domain" description="HTH lysR-type" evidence="5">
    <location>
        <begin position="1"/>
        <end position="58"/>
    </location>
</feature>
<dbReference type="PROSITE" id="PS50931">
    <property type="entry name" value="HTH_LYSR"/>
    <property type="match status" value="1"/>
</dbReference>
<dbReference type="GO" id="GO:0003677">
    <property type="term" value="F:DNA binding"/>
    <property type="evidence" value="ECO:0007669"/>
    <property type="project" value="UniProtKB-KW"/>
</dbReference>
<evidence type="ECO:0000313" key="7">
    <source>
        <dbReference type="Proteomes" id="UP000005777"/>
    </source>
</evidence>
<dbReference type="AlphaFoldDB" id="W5IJJ6"/>
<evidence type="ECO:0000256" key="1">
    <source>
        <dbReference type="ARBA" id="ARBA00009437"/>
    </source>
</evidence>
<dbReference type="RefSeq" id="WP_006293041.1">
    <property type="nucleotide sequence ID" value="NZ_GG770225.1"/>
</dbReference>
<protein>
    <recommendedName>
        <fullName evidence="5">HTH lysR-type domain-containing protein</fullName>
    </recommendedName>
</protein>
<evidence type="ECO:0000256" key="2">
    <source>
        <dbReference type="ARBA" id="ARBA00023015"/>
    </source>
</evidence>
<evidence type="ECO:0000256" key="4">
    <source>
        <dbReference type="ARBA" id="ARBA00023163"/>
    </source>
</evidence>
<reference evidence="6 7" key="1">
    <citation type="submission" date="2012-01" db="EMBL/GenBank/DDBJ databases">
        <title>The Genome Sequence of Scardovia inopinata F0304.</title>
        <authorList>
            <consortium name="The Broad Institute Genome Sequencing Platform"/>
            <person name="Earl A."/>
            <person name="Ward D."/>
            <person name="Feldgarden M."/>
            <person name="Gevers D."/>
            <person name="Izard J."/>
            <person name="Baranova O.V."/>
            <person name="Blanton J.M."/>
            <person name="Tanner A.C."/>
            <person name="Dewhirst F.E."/>
            <person name="Young S.K."/>
            <person name="Zeng Q."/>
            <person name="Gargeya S."/>
            <person name="Fitzgerald M."/>
            <person name="Haas B."/>
            <person name="Abouelleil A."/>
            <person name="Alvarado L."/>
            <person name="Arachchi H.M."/>
            <person name="Berlin A."/>
            <person name="Chapman S.B."/>
            <person name="Gearin G."/>
            <person name="Goldberg J."/>
            <person name="Griggs A."/>
            <person name="Gujja S."/>
            <person name="Hansen M."/>
            <person name="Heiman D."/>
            <person name="Howarth C."/>
            <person name="Larimer J."/>
            <person name="Lui A."/>
            <person name="MacDonald P.J."/>
            <person name="McCowen C."/>
            <person name="Montmayeur A."/>
            <person name="Murphy C."/>
            <person name="Neiman D."/>
            <person name="Pearson M."/>
            <person name="Priest M."/>
            <person name="Roberts A."/>
            <person name="Saif S."/>
            <person name="Shea T."/>
            <person name="Sisk P."/>
            <person name="Stolte C."/>
            <person name="Sykes S."/>
            <person name="Wortman J."/>
            <person name="Nusbaum C."/>
            <person name="Birren B."/>
        </authorList>
    </citation>
    <scope>NUCLEOTIDE SEQUENCE [LARGE SCALE GENOMIC DNA]</scope>
    <source>
        <strain evidence="6 7">F0304</strain>
    </source>
</reference>
<keyword evidence="3" id="KW-0238">DNA-binding</keyword>
<dbReference type="SUPFAM" id="SSF53850">
    <property type="entry name" value="Periplasmic binding protein-like II"/>
    <property type="match status" value="1"/>
</dbReference>
<keyword evidence="2" id="KW-0805">Transcription regulation</keyword>
<dbReference type="GO" id="GO:0005829">
    <property type="term" value="C:cytosol"/>
    <property type="evidence" value="ECO:0007669"/>
    <property type="project" value="TreeGrafter"/>
</dbReference>
<evidence type="ECO:0000256" key="3">
    <source>
        <dbReference type="ARBA" id="ARBA00023125"/>
    </source>
</evidence>
<accession>W5IJJ6</accession>
<gene>
    <name evidence="6" type="ORF">HMPREF9020_00674</name>
</gene>
<dbReference type="eggNOG" id="COG0583">
    <property type="taxonomic scope" value="Bacteria"/>
</dbReference>
<evidence type="ECO:0000259" key="5">
    <source>
        <dbReference type="PROSITE" id="PS50931"/>
    </source>
</evidence>
<comment type="caution">
    <text evidence="6">The sequence shown here is derived from an EMBL/GenBank/DDBJ whole genome shotgun (WGS) entry which is preliminary data.</text>
</comment>
<dbReference type="InterPro" id="IPR036388">
    <property type="entry name" value="WH-like_DNA-bd_sf"/>
</dbReference>
<dbReference type="PANTHER" id="PTHR30419:SF8">
    <property type="entry name" value="NITROGEN ASSIMILATION TRANSCRIPTIONAL ACTIVATOR-RELATED"/>
    <property type="match status" value="1"/>
</dbReference>
<name>W5IJJ6_SCAIO</name>
<dbReference type="PANTHER" id="PTHR30419">
    <property type="entry name" value="HTH-TYPE TRANSCRIPTIONAL REGULATOR YBHD"/>
    <property type="match status" value="1"/>
</dbReference>
<dbReference type="Pfam" id="PF03466">
    <property type="entry name" value="LysR_substrate"/>
    <property type="match status" value="1"/>
</dbReference>
<keyword evidence="4" id="KW-0804">Transcription</keyword>
<dbReference type="GO" id="GO:0003700">
    <property type="term" value="F:DNA-binding transcription factor activity"/>
    <property type="evidence" value="ECO:0007669"/>
    <property type="project" value="InterPro"/>
</dbReference>
<evidence type="ECO:0000313" key="6">
    <source>
        <dbReference type="EMBL" id="EFG27042.1"/>
    </source>
</evidence>
<dbReference type="HOGENOM" id="CLU_039613_6_2_11"/>
<dbReference type="InterPro" id="IPR000847">
    <property type="entry name" value="LysR_HTH_N"/>
</dbReference>
<dbReference type="SUPFAM" id="SSF46785">
    <property type="entry name" value="Winged helix' DNA-binding domain"/>
    <property type="match status" value="1"/>
</dbReference>
<dbReference type="InterPro" id="IPR005119">
    <property type="entry name" value="LysR_subst-bd"/>
</dbReference>
<dbReference type="InterPro" id="IPR036390">
    <property type="entry name" value="WH_DNA-bd_sf"/>
</dbReference>
<keyword evidence="7" id="KW-1185">Reference proteome</keyword>
<dbReference type="Pfam" id="PF00126">
    <property type="entry name" value="HTH_1"/>
    <property type="match status" value="1"/>
</dbReference>
<dbReference type="CDD" id="cd05466">
    <property type="entry name" value="PBP2_LTTR_substrate"/>
    <property type="match status" value="1"/>
</dbReference>
<organism evidence="6 7">
    <name type="scientific">Scardovia inopinata F0304</name>
    <dbReference type="NCBI Taxonomy" id="641146"/>
    <lineage>
        <taxon>Bacteria</taxon>
        <taxon>Bacillati</taxon>
        <taxon>Actinomycetota</taxon>
        <taxon>Actinomycetes</taxon>
        <taxon>Bifidobacteriales</taxon>
        <taxon>Bifidobacteriaceae</taxon>
        <taxon>Scardovia</taxon>
    </lineage>
</organism>
<dbReference type="Proteomes" id="UP000005777">
    <property type="component" value="Unassembled WGS sequence"/>
</dbReference>
<dbReference type="Gene3D" id="1.10.10.10">
    <property type="entry name" value="Winged helix-like DNA-binding domain superfamily/Winged helix DNA-binding domain"/>
    <property type="match status" value="1"/>
</dbReference>
<dbReference type="EMBL" id="ADCX01000003">
    <property type="protein sequence ID" value="EFG27042.1"/>
    <property type="molecule type" value="Genomic_DNA"/>
</dbReference>